<name>A0A8T0HXE9_CERPU</name>
<evidence type="ECO:0000313" key="2">
    <source>
        <dbReference type="EMBL" id="KAG0575143.1"/>
    </source>
</evidence>
<keyword evidence="3" id="KW-1185">Reference proteome</keyword>
<dbReference type="EMBL" id="CM026426">
    <property type="protein sequence ID" value="KAG0575143.1"/>
    <property type="molecule type" value="Genomic_DNA"/>
</dbReference>
<dbReference type="AlphaFoldDB" id="A0A8T0HXE9"/>
<dbReference type="Proteomes" id="UP000822688">
    <property type="component" value="Chromosome V"/>
</dbReference>
<protein>
    <submittedName>
        <fullName evidence="2">Uncharacterized protein</fullName>
    </submittedName>
</protein>
<evidence type="ECO:0000256" key="1">
    <source>
        <dbReference type="SAM" id="MobiDB-lite"/>
    </source>
</evidence>
<proteinExistence type="predicted"/>
<evidence type="ECO:0000313" key="3">
    <source>
        <dbReference type="Proteomes" id="UP000822688"/>
    </source>
</evidence>
<reference evidence="2" key="1">
    <citation type="submission" date="2020-06" db="EMBL/GenBank/DDBJ databases">
        <title>WGS assembly of Ceratodon purpureus strain R40.</title>
        <authorList>
            <person name="Carey S.B."/>
            <person name="Jenkins J."/>
            <person name="Shu S."/>
            <person name="Lovell J.T."/>
            <person name="Sreedasyam A."/>
            <person name="Maumus F."/>
            <person name="Tiley G.P."/>
            <person name="Fernandez-Pozo N."/>
            <person name="Barry K."/>
            <person name="Chen C."/>
            <person name="Wang M."/>
            <person name="Lipzen A."/>
            <person name="Daum C."/>
            <person name="Saski C.A."/>
            <person name="Payton A.C."/>
            <person name="Mcbreen J.C."/>
            <person name="Conrad R.E."/>
            <person name="Kollar L.M."/>
            <person name="Olsson S."/>
            <person name="Huttunen S."/>
            <person name="Landis J.B."/>
            <person name="Wickett N.J."/>
            <person name="Johnson M.G."/>
            <person name="Rensing S.A."/>
            <person name="Grimwood J."/>
            <person name="Schmutz J."/>
            <person name="Mcdaniel S.F."/>
        </authorList>
    </citation>
    <scope>NUCLEOTIDE SEQUENCE</scope>
    <source>
        <strain evidence="2">R40</strain>
    </source>
</reference>
<feature type="region of interest" description="Disordered" evidence="1">
    <location>
        <begin position="1"/>
        <end position="55"/>
    </location>
</feature>
<comment type="caution">
    <text evidence="2">The sequence shown here is derived from an EMBL/GenBank/DDBJ whole genome shotgun (WGS) entry which is preliminary data.</text>
</comment>
<organism evidence="2 3">
    <name type="scientific">Ceratodon purpureus</name>
    <name type="common">Fire moss</name>
    <name type="synonym">Dicranum purpureum</name>
    <dbReference type="NCBI Taxonomy" id="3225"/>
    <lineage>
        <taxon>Eukaryota</taxon>
        <taxon>Viridiplantae</taxon>
        <taxon>Streptophyta</taxon>
        <taxon>Embryophyta</taxon>
        <taxon>Bryophyta</taxon>
        <taxon>Bryophytina</taxon>
        <taxon>Bryopsida</taxon>
        <taxon>Dicranidae</taxon>
        <taxon>Pseudoditrichales</taxon>
        <taxon>Ditrichaceae</taxon>
        <taxon>Ceratodon</taxon>
    </lineage>
</organism>
<sequence>MFRSLPSPPFAILERCGSPIMGDQSGTNRRDSNSHILQKRRQRERLCSRGSQRKR</sequence>
<accession>A0A8T0HXE9</accession>
<gene>
    <name evidence="2" type="ORF">KC19_VG321400</name>
</gene>